<reference evidence="3" key="1">
    <citation type="submission" date="2023-12" db="EMBL/GenBank/DDBJ databases">
        <title>Novel species in genus Nocardioides.</title>
        <authorList>
            <person name="Zhou H."/>
        </authorList>
    </citation>
    <scope>NUCLEOTIDE SEQUENCE [LARGE SCALE GENOMIC DNA]</scope>
    <source>
        <strain evidence="3">HM61</strain>
    </source>
</reference>
<keyword evidence="3" id="KW-1185">Reference proteome</keyword>
<dbReference type="Proteomes" id="UP001327225">
    <property type="component" value="Chromosome"/>
</dbReference>
<keyword evidence="1" id="KW-0472">Membrane</keyword>
<organism evidence="2 3">
    <name type="scientific">Nocardioides bizhenqiangii</name>
    <dbReference type="NCBI Taxonomy" id="3095076"/>
    <lineage>
        <taxon>Bacteria</taxon>
        <taxon>Bacillati</taxon>
        <taxon>Actinomycetota</taxon>
        <taxon>Actinomycetes</taxon>
        <taxon>Propionibacteriales</taxon>
        <taxon>Nocardioidaceae</taxon>
        <taxon>Nocardioides</taxon>
    </lineage>
</organism>
<evidence type="ECO:0000313" key="3">
    <source>
        <dbReference type="Proteomes" id="UP001327225"/>
    </source>
</evidence>
<feature type="transmembrane region" description="Helical" evidence="1">
    <location>
        <begin position="27"/>
        <end position="46"/>
    </location>
</feature>
<proteinExistence type="predicted"/>
<sequence>MLWRSLSGHGTRGRTSRAAMREERGSVAVFSALVMVILLGIGAVVVDIGVERVARADMQALADVVALDLARELDGRTVAELAPLMPGYAAASRERNQEVIGYDAHLPELEIELGRLLDGDFQEMASGVPTAVRVEAATTVDFAFAGVTGLATGDTDRRAVAEARSAACFQIGSYAASITPGAAPFFEELLGPIIGGTTVRMAGYQGLASADVSLLDILSAPSIGIGTVDGLLAMPSVSVGSFFRAMAFALRSDGRIAEAAVLDSAASAVVPATINLRDLFGLTTSSDAALAVRFNALDMLIGAAFLANGTNLIDLPNLQAGVPSVGVTNLQFRIIELPRRACDDDEAKTAQARLTADAKLLLHIPLVKTPLISLSLIGDDGKPNNESPLKIDIEVAGARGRLVEVSCDPDRFVADIWRDLIRLRLTGGLRLEGTVEATVLGVPAVKIPVTFNVAIEADGSSGPVGPTRVDVQYPPQQYGQPVPAPPAEIEMNPLTVRRVAGSLQTGPVKVLGINVPTSTLDAAVNPMLDTIMALIRSELHLVDPLVQKVNDIVGPLATGMGITLAGADFFGLPTPVCASPALRG</sequence>
<evidence type="ECO:0008006" key="4">
    <source>
        <dbReference type="Google" id="ProtNLM"/>
    </source>
</evidence>
<accession>A0ABZ0ZUW1</accession>
<dbReference type="EMBL" id="CP141059">
    <property type="protein sequence ID" value="WQQ28117.1"/>
    <property type="molecule type" value="Genomic_DNA"/>
</dbReference>
<evidence type="ECO:0000313" key="2">
    <source>
        <dbReference type="EMBL" id="WQQ28117.1"/>
    </source>
</evidence>
<keyword evidence="1" id="KW-0812">Transmembrane</keyword>
<gene>
    <name evidence="2" type="ORF">SHK19_07760</name>
</gene>
<dbReference type="RefSeq" id="WP_322938309.1">
    <property type="nucleotide sequence ID" value="NZ_CP141059.1"/>
</dbReference>
<protein>
    <recommendedName>
        <fullName evidence="4">Flp pilus-assembly TadG-like N-terminal domain-containing protein</fullName>
    </recommendedName>
</protein>
<keyword evidence="1" id="KW-1133">Transmembrane helix</keyword>
<evidence type="ECO:0000256" key="1">
    <source>
        <dbReference type="SAM" id="Phobius"/>
    </source>
</evidence>
<name>A0ABZ0ZUW1_9ACTN</name>